<sequence>MSRVSSAMSAASNRTIATSVSGDPLTKKDLSTCFTPLAWLNDEVINSYLSLIVDYLRRTNHNNGRSDKPRFHAFNTFFFSTMRDKGYQSVRRWATRAKIGGASLLHVDTVFVPVHNSAHWTLIIIKPMERTIENFDSLGGPSPRHVAVMQDWLRNELGPRYVEEEWRVLPSVSPQQDNGSDCGVFLLSTAKAVAIGLEPLSYCARDIVLLRKKIVAELMAGGLEGDFDPASGGELLL</sequence>
<comment type="similarity">
    <text evidence="1">Belongs to the peptidase C48 family.</text>
</comment>
<dbReference type="SUPFAM" id="SSF54001">
    <property type="entry name" value="Cysteine proteinases"/>
    <property type="match status" value="1"/>
</dbReference>
<dbReference type="PANTHER" id="PTHR12606:SF141">
    <property type="entry name" value="GH15225P-RELATED"/>
    <property type="match status" value="1"/>
</dbReference>
<organism evidence="6">
    <name type="scientific">Petromyces alliaceus</name>
    <name type="common">Aspergillus alliaceus</name>
    <dbReference type="NCBI Taxonomy" id="209559"/>
    <lineage>
        <taxon>Eukaryota</taxon>
        <taxon>Fungi</taxon>
        <taxon>Dikarya</taxon>
        <taxon>Ascomycota</taxon>
        <taxon>Pezizomycotina</taxon>
        <taxon>Eurotiomycetes</taxon>
        <taxon>Eurotiomycetidae</taxon>
        <taxon>Eurotiales</taxon>
        <taxon>Aspergillaceae</taxon>
        <taxon>Aspergillus</taxon>
        <taxon>Aspergillus subgen. Circumdati</taxon>
    </lineage>
</organism>
<feature type="domain" description="Ubiquitin-like protease family profile" evidence="5">
    <location>
        <begin position="23"/>
        <end position="193"/>
    </location>
</feature>
<evidence type="ECO:0000256" key="2">
    <source>
        <dbReference type="ARBA" id="ARBA00022670"/>
    </source>
</evidence>
<dbReference type="Pfam" id="PF02902">
    <property type="entry name" value="Peptidase_C48"/>
    <property type="match status" value="1"/>
</dbReference>
<dbReference type="EMBL" id="ML735337">
    <property type="protein sequence ID" value="KAE8385377.1"/>
    <property type="molecule type" value="Genomic_DNA"/>
</dbReference>
<dbReference type="PANTHER" id="PTHR12606">
    <property type="entry name" value="SENTRIN/SUMO-SPECIFIC PROTEASE"/>
    <property type="match status" value="1"/>
</dbReference>
<proteinExistence type="inferred from homology"/>
<dbReference type="GO" id="GO:0005634">
    <property type="term" value="C:nucleus"/>
    <property type="evidence" value="ECO:0007669"/>
    <property type="project" value="TreeGrafter"/>
</dbReference>
<reference evidence="6" key="1">
    <citation type="submission" date="2019-04" db="EMBL/GenBank/DDBJ databases">
        <title>Friends and foes A comparative genomics studyof 23 Aspergillus species from section Flavi.</title>
        <authorList>
            <consortium name="DOE Joint Genome Institute"/>
            <person name="Kjaerbolling I."/>
            <person name="Vesth T."/>
            <person name="Frisvad J.C."/>
            <person name="Nybo J.L."/>
            <person name="Theobald S."/>
            <person name="Kildgaard S."/>
            <person name="Isbrandt T."/>
            <person name="Kuo A."/>
            <person name="Sato A."/>
            <person name="Lyhne E.K."/>
            <person name="Kogle M.E."/>
            <person name="Wiebenga A."/>
            <person name="Kun R.S."/>
            <person name="Lubbers R.J."/>
            <person name="Makela M.R."/>
            <person name="Barry K."/>
            <person name="Chovatia M."/>
            <person name="Clum A."/>
            <person name="Daum C."/>
            <person name="Haridas S."/>
            <person name="He G."/>
            <person name="LaButti K."/>
            <person name="Lipzen A."/>
            <person name="Mondo S."/>
            <person name="Riley R."/>
            <person name="Salamov A."/>
            <person name="Simmons B.A."/>
            <person name="Magnuson J.K."/>
            <person name="Henrissat B."/>
            <person name="Mortensen U.H."/>
            <person name="Larsen T.O."/>
            <person name="Devries R.P."/>
            <person name="Grigoriev I.V."/>
            <person name="Machida M."/>
            <person name="Baker S.E."/>
            <person name="Andersen M.R."/>
        </authorList>
    </citation>
    <scope>NUCLEOTIDE SEQUENCE [LARGE SCALE GENOMIC DNA]</scope>
    <source>
        <strain evidence="6">IBT 14317</strain>
    </source>
</reference>
<dbReference type="Gene3D" id="3.40.395.10">
    <property type="entry name" value="Adenoviral Proteinase, Chain A"/>
    <property type="match status" value="1"/>
</dbReference>
<evidence type="ECO:0000256" key="4">
    <source>
        <dbReference type="ARBA" id="ARBA00022807"/>
    </source>
</evidence>
<evidence type="ECO:0000259" key="5">
    <source>
        <dbReference type="PROSITE" id="PS50600"/>
    </source>
</evidence>
<protein>
    <recommendedName>
        <fullName evidence="5">Ubiquitin-like protease family profile domain-containing protein</fullName>
    </recommendedName>
</protein>
<evidence type="ECO:0000313" key="6">
    <source>
        <dbReference type="EMBL" id="KAE8385377.1"/>
    </source>
</evidence>
<dbReference type="GO" id="GO:0016926">
    <property type="term" value="P:protein desumoylation"/>
    <property type="evidence" value="ECO:0007669"/>
    <property type="project" value="TreeGrafter"/>
</dbReference>
<keyword evidence="2" id="KW-0645">Protease</keyword>
<dbReference type="GO" id="GO:0016929">
    <property type="term" value="F:deSUMOylase activity"/>
    <property type="evidence" value="ECO:0007669"/>
    <property type="project" value="TreeGrafter"/>
</dbReference>
<keyword evidence="3" id="KW-0378">Hydrolase</keyword>
<name>A0A5N7BV42_PETAA</name>
<dbReference type="Proteomes" id="UP000326877">
    <property type="component" value="Unassembled WGS sequence"/>
</dbReference>
<dbReference type="AlphaFoldDB" id="A0A5N7BV42"/>
<dbReference type="PROSITE" id="PS50600">
    <property type="entry name" value="ULP_PROTEASE"/>
    <property type="match status" value="1"/>
</dbReference>
<accession>A0A5N7BV42</accession>
<dbReference type="InterPro" id="IPR003653">
    <property type="entry name" value="Peptidase_C48_C"/>
</dbReference>
<evidence type="ECO:0000256" key="1">
    <source>
        <dbReference type="ARBA" id="ARBA00005234"/>
    </source>
</evidence>
<gene>
    <name evidence="6" type="ORF">BDV23DRAFT_165075</name>
</gene>
<evidence type="ECO:0000256" key="3">
    <source>
        <dbReference type="ARBA" id="ARBA00022801"/>
    </source>
</evidence>
<dbReference type="GO" id="GO:0006508">
    <property type="term" value="P:proteolysis"/>
    <property type="evidence" value="ECO:0007669"/>
    <property type="project" value="UniProtKB-KW"/>
</dbReference>
<dbReference type="FunFam" id="3.40.395.10:FF:000014">
    <property type="entry name" value="Ulp1 protease family protein"/>
    <property type="match status" value="1"/>
</dbReference>
<dbReference type="OrthoDB" id="1939479at2759"/>
<dbReference type="InterPro" id="IPR038765">
    <property type="entry name" value="Papain-like_cys_pep_sf"/>
</dbReference>
<keyword evidence="4" id="KW-0788">Thiol protease</keyword>